<dbReference type="PANTHER" id="PTHR35563">
    <property type="entry name" value="BARREL METAL-DEPENDENT HYDROLASE, PUTATIVE (AFU_ORTHOLOGUE AFUA_1G16240)-RELATED"/>
    <property type="match status" value="1"/>
</dbReference>
<gene>
    <name evidence="2" type="ORF">CT0861_04739</name>
</gene>
<dbReference type="PANTHER" id="PTHR35563:SF2">
    <property type="entry name" value="BARREL METAL-DEPENDENT HYDROLASE, PUTATIVE (AFU_ORTHOLOGUE AFUA_1G16240)-RELATED"/>
    <property type="match status" value="1"/>
</dbReference>
<dbReference type="InterPro" id="IPR052358">
    <property type="entry name" value="Aro_Compnd_Degr_Hydrolases"/>
</dbReference>
<sequence length="309" mass="34455">MALSPDGWDTHVHVFDSMIGPFASSRSYTPAQATSHQLLDFGSGLTQGHMLNTVLVQPSTYGNDNTVLLHSIKQLRESGSRMIRGIAVVDIDSISDEELRAFHECGIRGLRINKQADGRGADVNDLRKVIVKTAARIRGLRGWKIQLFCAASTWDDLYETILTLPVEVIVDHVGGIRGLSKLHLETATQSIVDPRDQAGFDSLLKLAKASKIIIKLSGFYRLSNMQAFGYSDLEPIIRTLTEAVPDRLVWGSDWPHTGEGKDRLNRGIDFVEGFRDIDDGGIVENIRKWINAEDVWTRIFVVNPNKVYE</sequence>
<proteinExistence type="predicted"/>
<comment type="caution">
    <text evidence="2">The sequence shown here is derived from an EMBL/GenBank/DDBJ whole genome shotgun (WGS) entry which is preliminary data.</text>
</comment>
<dbReference type="Pfam" id="PF04909">
    <property type="entry name" value="Amidohydro_2"/>
    <property type="match status" value="1"/>
</dbReference>
<dbReference type="EMBL" id="LFIV01000105">
    <property type="protein sequence ID" value="KZL69480.1"/>
    <property type="molecule type" value="Genomic_DNA"/>
</dbReference>
<dbReference type="InterPro" id="IPR006680">
    <property type="entry name" value="Amidohydro-rel"/>
</dbReference>
<organism evidence="2 3">
    <name type="scientific">Colletotrichum tofieldiae</name>
    <dbReference type="NCBI Taxonomy" id="708197"/>
    <lineage>
        <taxon>Eukaryota</taxon>
        <taxon>Fungi</taxon>
        <taxon>Dikarya</taxon>
        <taxon>Ascomycota</taxon>
        <taxon>Pezizomycotina</taxon>
        <taxon>Sordariomycetes</taxon>
        <taxon>Hypocreomycetidae</taxon>
        <taxon>Glomerellales</taxon>
        <taxon>Glomerellaceae</taxon>
        <taxon>Colletotrichum</taxon>
        <taxon>Colletotrichum spaethianum species complex</taxon>
    </lineage>
</organism>
<keyword evidence="3" id="KW-1185">Reference proteome</keyword>
<evidence type="ECO:0000259" key="1">
    <source>
        <dbReference type="Pfam" id="PF04909"/>
    </source>
</evidence>
<keyword evidence="2" id="KW-0378">Hydrolase</keyword>
<evidence type="ECO:0000313" key="2">
    <source>
        <dbReference type="EMBL" id="KZL69480.1"/>
    </source>
</evidence>
<protein>
    <submittedName>
        <fullName evidence="2">Amidohydrolase 2</fullName>
    </submittedName>
</protein>
<evidence type="ECO:0000313" key="3">
    <source>
        <dbReference type="Proteomes" id="UP000076552"/>
    </source>
</evidence>
<accession>A0A166RN71</accession>
<dbReference type="InterPro" id="IPR032466">
    <property type="entry name" value="Metal_Hydrolase"/>
</dbReference>
<feature type="domain" description="Amidohydrolase-related" evidence="1">
    <location>
        <begin position="9"/>
        <end position="262"/>
    </location>
</feature>
<dbReference type="GO" id="GO:0016787">
    <property type="term" value="F:hydrolase activity"/>
    <property type="evidence" value="ECO:0007669"/>
    <property type="project" value="UniProtKB-KW"/>
</dbReference>
<dbReference type="SUPFAM" id="SSF51556">
    <property type="entry name" value="Metallo-dependent hydrolases"/>
    <property type="match status" value="1"/>
</dbReference>
<reference evidence="2 3" key="1">
    <citation type="submission" date="2015-06" db="EMBL/GenBank/DDBJ databases">
        <title>Survival trade-offs in plant roots during colonization by closely related pathogenic and mutualistic fungi.</title>
        <authorList>
            <person name="Hacquard S."/>
            <person name="Kracher B."/>
            <person name="Hiruma K."/>
            <person name="Weinman A."/>
            <person name="Muench P."/>
            <person name="Garrido Oter R."/>
            <person name="Ver Loren van Themaat E."/>
            <person name="Dallerey J.-F."/>
            <person name="Damm U."/>
            <person name="Henrissat B."/>
            <person name="Lespinet O."/>
            <person name="Thon M."/>
            <person name="Kemen E."/>
            <person name="McHardy A.C."/>
            <person name="Schulze-Lefert P."/>
            <person name="O'Connell R.J."/>
        </authorList>
    </citation>
    <scope>NUCLEOTIDE SEQUENCE [LARGE SCALE GENOMIC DNA]</scope>
    <source>
        <strain evidence="2 3">0861</strain>
    </source>
</reference>
<dbReference type="Gene3D" id="3.20.20.140">
    <property type="entry name" value="Metal-dependent hydrolases"/>
    <property type="match status" value="1"/>
</dbReference>
<name>A0A166RN71_9PEZI</name>
<dbReference type="AlphaFoldDB" id="A0A166RN71"/>
<dbReference type="Proteomes" id="UP000076552">
    <property type="component" value="Unassembled WGS sequence"/>
</dbReference>